<name>A0A919IJU1_9ACTN</name>
<protein>
    <submittedName>
        <fullName evidence="2">Uncharacterized protein</fullName>
    </submittedName>
</protein>
<proteinExistence type="predicted"/>
<organism evidence="2 3">
    <name type="scientific">Actinoplanes cyaneus</name>
    <dbReference type="NCBI Taxonomy" id="52696"/>
    <lineage>
        <taxon>Bacteria</taxon>
        <taxon>Bacillati</taxon>
        <taxon>Actinomycetota</taxon>
        <taxon>Actinomycetes</taxon>
        <taxon>Micromonosporales</taxon>
        <taxon>Micromonosporaceae</taxon>
        <taxon>Actinoplanes</taxon>
    </lineage>
</organism>
<accession>A0A919IJU1</accession>
<evidence type="ECO:0000313" key="2">
    <source>
        <dbReference type="EMBL" id="GID65687.1"/>
    </source>
</evidence>
<gene>
    <name evidence="2" type="ORF">Acy02nite_35680</name>
</gene>
<dbReference type="EMBL" id="BOMH01000027">
    <property type="protein sequence ID" value="GID65687.1"/>
    <property type="molecule type" value="Genomic_DNA"/>
</dbReference>
<evidence type="ECO:0000256" key="1">
    <source>
        <dbReference type="SAM" id="MobiDB-lite"/>
    </source>
</evidence>
<dbReference type="AlphaFoldDB" id="A0A919IJU1"/>
<evidence type="ECO:0000313" key="3">
    <source>
        <dbReference type="Proteomes" id="UP000619479"/>
    </source>
</evidence>
<feature type="region of interest" description="Disordered" evidence="1">
    <location>
        <begin position="44"/>
        <end position="63"/>
    </location>
</feature>
<reference evidence="2" key="1">
    <citation type="submission" date="2021-01" db="EMBL/GenBank/DDBJ databases">
        <title>Whole genome shotgun sequence of Actinoplanes cyaneus NBRC 14990.</title>
        <authorList>
            <person name="Komaki H."/>
            <person name="Tamura T."/>
        </authorList>
    </citation>
    <scope>NUCLEOTIDE SEQUENCE</scope>
    <source>
        <strain evidence="2">NBRC 14990</strain>
    </source>
</reference>
<comment type="caution">
    <text evidence="2">The sequence shown here is derived from an EMBL/GenBank/DDBJ whole genome shotgun (WGS) entry which is preliminary data.</text>
</comment>
<keyword evidence="3" id="KW-1185">Reference proteome</keyword>
<sequence>MPDAPAQPRNRAASEWLSVSPAPQTLVAGNSFGVTIRATVTGRGLPCPVPQADALPGKGLENA</sequence>
<dbReference type="Proteomes" id="UP000619479">
    <property type="component" value="Unassembled WGS sequence"/>
</dbReference>